<dbReference type="PANTHER" id="PTHR22893">
    <property type="entry name" value="NADH OXIDOREDUCTASE-RELATED"/>
    <property type="match status" value="1"/>
</dbReference>
<dbReference type="RefSeq" id="WP_194855947.1">
    <property type="nucleotide sequence ID" value="NZ_ARXR01000012.1"/>
</dbReference>
<accession>A0ABS0AG56</accession>
<dbReference type="CDD" id="cd04747">
    <property type="entry name" value="OYE_like_5_FMN"/>
    <property type="match status" value="1"/>
</dbReference>
<protein>
    <submittedName>
        <fullName evidence="2">FMN-binding oxidoreductase</fullName>
    </submittedName>
</protein>
<gene>
    <name evidence="2" type="ORF">ISO4_01733</name>
</gene>
<evidence type="ECO:0000313" key="3">
    <source>
        <dbReference type="Proteomes" id="UP000644441"/>
    </source>
</evidence>
<dbReference type="InterPro" id="IPR045247">
    <property type="entry name" value="Oye-like"/>
</dbReference>
<proteinExistence type="predicted"/>
<comment type="caution">
    <text evidence="2">The sequence shown here is derived from an EMBL/GenBank/DDBJ whole genome shotgun (WGS) entry which is preliminary data.</text>
</comment>
<feature type="domain" description="NADH:flavin oxidoreductase/NADH oxidase N-terminal" evidence="1">
    <location>
        <begin position="8"/>
        <end position="356"/>
    </location>
</feature>
<evidence type="ECO:0000259" key="1">
    <source>
        <dbReference type="Pfam" id="PF00724"/>
    </source>
</evidence>
<dbReference type="SUPFAM" id="SSF51395">
    <property type="entry name" value="FMN-linked oxidoreductases"/>
    <property type="match status" value="1"/>
</dbReference>
<reference evidence="2 3" key="1">
    <citation type="submission" date="2012-09" db="EMBL/GenBank/DDBJ databases">
        <title>Genome Sequence of alkane-degrading Bacterium Alcanivorax venustensis ISO4.</title>
        <authorList>
            <person name="Lai Q."/>
            <person name="Shao Z."/>
        </authorList>
    </citation>
    <scope>NUCLEOTIDE SEQUENCE [LARGE SCALE GENOMIC DNA]</scope>
    <source>
        <strain evidence="2 3">ISO4</strain>
    </source>
</reference>
<sequence>MSADLAPLFRPFECKSLKLRNRVAMAPMTRNFSPGQVPTEEVAGYYRRRAEGEVGLLITEGTTVGHPGAPGHDSVPAFHGEAALNGWKEVVRQVHAANGAIIPQLWHVGGTRRPGVGPDKDAPGYSPSGLFKPGKPNGEAMTLKDIQDVIQAFADSARAAKEIGFDGVEIHGAHGYLLDQFFWEGTNQRDDQYGGSLENRARFGVEIVEAVRAAVGEDFAIVLRFSQWKQQDYEARLAETPEELERFLTLFTDAGVDVFHASTRRFWTPEFEGSDLNLAGWTRKLTGKPVISVGSVGLDDDFIGANNQGIGGNANPKGIEDLAKRMAADEFDLIAVGRALLQDPNWLVKMRNGQHDEIEPFSKAALGSLS</sequence>
<organism evidence="2 3">
    <name type="scientific">Alloalcanivorax venustensis ISO4</name>
    <dbReference type="NCBI Taxonomy" id="1177184"/>
    <lineage>
        <taxon>Bacteria</taxon>
        <taxon>Pseudomonadati</taxon>
        <taxon>Pseudomonadota</taxon>
        <taxon>Gammaproteobacteria</taxon>
        <taxon>Oceanospirillales</taxon>
        <taxon>Alcanivoracaceae</taxon>
        <taxon>Alloalcanivorax</taxon>
    </lineage>
</organism>
<evidence type="ECO:0000313" key="2">
    <source>
        <dbReference type="EMBL" id="MBF5053131.1"/>
    </source>
</evidence>
<keyword evidence="3" id="KW-1185">Reference proteome</keyword>
<dbReference type="PANTHER" id="PTHR22893:SF55">
    <property type="entry name" value="OXIDOREDUCTASE-RELATED"/>
    <property type="match status" value="1"/>
</dbReference>
<name>A0ABS0AG56_9GAMM</name>
<dbReference type="Proteomes" id="UP000644441">
    <property type="component" value="Unassembled WGS sequence"/>
</dbReference>
<dbReference type="Gene3D" id="3.20.20.70">
    <property type="entry name" value="Aldolase class I"/>
    <property type="match status" value="1"/>
</dbReference>
<dbReference type="InterPro" id="IPR013785">
    <property type="entry name" value="Aldolase_TIM"/>
</dbReference>
<dbReference type="EMBL" id="ARXR01000012">
    <property type="protein sequence ID" value="MBF5053131.1"/>
    <property type="molecule type" value="Genomic_DNA"/>
</dbReference>
<dbReference type="Pfam" id="PF00724">
    <property type="entry name" value="Oxidored_FMN"/>
    <property type="match status" value="1"/>
</dbReference>
<dbReference type="InterPro" id="IPR001155">
    <property type="entry name" value="OxRdtase_FMN_N"/>
</dbReference>